<comment type="caution">
    <text evidence="1">The sequence shown here is derived from an EMBL/GenBank/DDBJ whole genome shotgun (WGS) entry which is preliminary data.</text>
</comment>
<reference evidence="1 2" key="1">
    <citation type="submission" date="2018-12" db="EMBL/GenBank/DDBJ databases">
        <title>Genome Sequence of Candidatus Viridilinea halotolerans isolated from saline sulfide-rich spring.</title>
        <authorList>
            <person name="Grouzdev D.S."/>
            <person name="Burganskaya E.I."/>
            <person name="Krutkina M.S."/>
            <person name="Sukhacheva M.V."/>
            <person name="Gorlenko V.M."/>
        </authorList>
    </citation>
    <scope>NUCLEOTIDE SEQUENCE [LARGE SCALE GENOMIC DNA]</scope>
    <source>
        <strain evidence="1">Chok-6</strain>
    </source>
</reference>
<sequence length="316" mass="34109">MAVTGVMVAAMPNPRVISVSRRSDIPALHAAWLRGRIAAGWVAYANPYNRRPIVVSLAPDAVRALVFWTRNPHPLIALLPELEARYARRHYLHLTVTGMDRRIEERTPAVAAAVAAAATLAERYGPDYVWWRFDPILVSAGTPVEEVLDRFGRLCRLLQGVTTRCTVSFLDGYRSALANLAQAGIVPDPAYFSGASDPTRQVQMLTRLHAIASAHGIALQTCTEDAVGAAVPGVVASRCIDPVVIERIAPGFPLPSSPSRPGCGCAVSADIGTYDSCSHGCRYCYATRSPSVGRANAQRYRADGFPLDHLPEGDPQ</sequence>
<name>A0A426TRE7_9CHLR</name>
<protein>
    <submittedName>
        <fullName evidence="1">DUF1848 family protein</fullName>
    </submittedName>
</protein>
<dbReference type="AlphaFoldDB" id="A0A426TRE7"/>
<proteinExistence type="predicted"/>
<evidence type="ECO:0000313" key="2">
    <source>
        <dbReference type="Proteomes" id="UP000280307"/>
    </source>
</evidence>
<evidence type="ECO:0000313" key="1">
    <source>
        <dbReference type="EMBL" id="RRR66031.1"/>
    </source>
</evidence>
<gene>
    <name evidence="1" type="ORF">EI684_21430</name>
</gene>
<dbReference type="EMBL" id="RSAS01000889">
    <property type="protein sequence ID" value="RRR66031.1"/>
    <property type="molecule type" value="Genomic_DNA"/>
</dbReference>
<accession>A0A426TRE7</accession>
<organism evidence="1 2">
    <name type="scientific">Candidatus Viridilinea halotolerans</name>
    <dbReference type="NCBI Taxonomy" id="2491704"/>
    <lineage>
        <taxon>Bacteria</taxon>
        <taxon>Bacillati</taxon>
        <taxon>Chloroflexota</taxon>
        <taxon>Chloroflexia</taxon>
        <taxon>Chloroflexales</taxon>
        <taxon>Chloroflexineae</taxon>
        <taxon>Oscillochloridaceae</taxon>
        <taxon>Candidatus Viridilinea</taxon>
    </lineage>
</organism>
<dbReference type="InterPro" id="IPR014998">
    <property type="entry name" value="DUF1848"/>
</dbReference>
<dbReference type="Pfam" id="PF08902">
    <property type="entry name" value="DUF1848"/>
    <property type="match status" value="1"/>
</dbReference>
<dbReference type="Proteomes" id="UP000280307">
    <property type="component" value="Unassembled WGS sequence"/>
</dbReference>